<comment type="catalytic activity">
    <reaction evidence="5">
        <text>Couples ATP hydrolysis with the unwinding of duplex DNA by translocating in the 3'-5' direction.</text>
        <dbReference type="EC" id="5.6.2.4"/>
    </reaction>
</comment>
<dbReference type="GO" id="GO:0005694">
    <property type="term" value="C:chromosome"/>
    <property type="evidence" value="ECO:0007669"/>
    <property type="project" value="TreeGrafter"/>
</dbReference>
<feature type="domain" description="Helicase C-terminal" evidence="7">
    <location>
        <begin position="438"/>
        <end position="534"/>
    </location>
</feature>
<proteinExistence type="inferred from homology"/>
<dbReference type="Pfam" id="PF00271">
    <property type="entry name" value="Helicase_C"/>
    <property type="match status" value="1"/>
</dbReference>
<dbReference type="GO" id="GO:0000724">
    <property type="term" value="P:double-strand break repair via homologous recombination"/>
    <property type="evidence" value="ECO:0007669"/>
    <property type="project" value="TreeGrafter"/>
</dbReference>
<protein>
    <recommendedName>
        <fullName evidence="6">DNA 3'-5' helicase</fullName>
        <ecNumber evidence="6">5.6.2.4</ecNumber>
    </recommendedName>
</protein>
<dbReference type="InterPro" id="IPR001650">
    <property type="entry name" value="Helicase_C-like"/>
</dbReference>
<dbReference type="InterPro" id="IPR036388">
    <property type="entry name" value="WH-like_DNA-bd_sf"/>
</dbReference>
<keyword evidence="2" id="KW-0238">DNA-binding</keyword>
<dbReference type="Pfam" id="PF09382">
    <property type="entry name" value="RQC"/>
    <property type="match status" value="1"/>
</dbReference>
<evidence type="ECO:0000256" key="2">
    <source>
        <dbReference type="ARBA" id="ARBA00023125"/>
    </source>
</evidence>
<dbReference type="Gene3D" id="1.10.10.10">
    <property type="entry name" value="Winged helix-like DNA-binding domain superfamily/Winged helix DNA-binding domain"/>
    <property type="match status" value="1"/>
</dbReference>
<accession>A0A1J4KBA0</accession>
<dbReference type="GO" id="GO:0043138">
    <property type="term" value="F:3'-5' DNA helicase activity"/>
    <property type="evidence" value="ECO:0007669"/>
    <property type="project" value="UniProtKB-EC"/>
</dbReference>
<comment type="caution">
    <text evidence="9">The sequence shown here is derived from an EMBL/GenBank/DDBJ whole genome shotgun (WGS) entry which is preliminary data.</text>
</comment>
<evidence type="ECO:0000256" key="3">
    <source>
        <dbReference type="ARBA" id="ARBA00023235"/>
    </source>
</evidence>
<evidence type="ECO:0000313" key="9">
    <source>
        <dbReference type="EMBL" id="OHT08234.1"/>
    </source>
</evidence>
<dbReference type="GO" id="GO:0005634">
    <property type="term" value="C:nucleus"/>
    <property type="evidence" value="ECO:0007669"/>
    <property type="project" value="TreeGrafter"/>
</dbReference>
<comment type="similarity">
    <text evidence="1">Belongs to the helicase family. RecQ subfamily.</text>
</comment>
<dbReference type="AlphaFoldDB" id="A0A1J4KBA0"/>
<evidence type="ECO:0000313" key="10">
    <source>
        <dbReference type="Proteomes" id="UP000179807"/>
    </source>
</evidence>
<organism evidence="9 10">
    <name type="scientific">Tritrichomonas foetus</name>
    <dbReference type="NCBI Taxonomy" id="1144522"/>
    <lineage>
        <taxon>Eukaryota</taxon>
        <taxon>Metamonada</taxon>
        <taxon>Parabasalia</taxon>
        <taxon>Tritrichomonadida</taxon>
        <taxon>Tritrichomonadidae</taxon>
        <taxon>Tritrichomonas</taxon>
    </lineage>
</organism>
<evidence type="ECO:0000256" key="5">
    <source>
        <dbReference type="ARBA" id="ARBA00034617"/>
    </source>
</evidence>
<dbReference type="InterPro" id="IPR027417">
    <property type="entry name" value="P-loop_NTPase"/>
</dbReference>
<name>A0A1J4KBA0_9EUKA</name>
<dbReference type="GO" id="GO:0009378">
    <property type="term" value="F:four-way junction helicase activity"/>
    <property type="evidence" value="ECO:0007669"/>
    <property type="project" value="TreeGrafter"/>
</dbReference>
<keyword evidence="10" id="KW-1185">Reference proteome</keyword>
<evidence type="ECO:0000256" key="4">
    <source>
        <dbReference type="ARBA" id="ARBA00023242"/>
    </source>
</evidence>
<dbReference type="VEuPathDB" id="TrichDB:TRFO_23311"/>
<reference evidence="9" key="1">
    <citation type="submission" date="2016-10" db="EMBL/GenBank/DDBJ databases">
        <authorList>
            <person name="Benchimol M."/>
            <person name="Almeida L.G."/>
            <person name="Vasconcelos A.T."/>
            <person name="Perreira-Neves A."/>
            <person name="Rosa I.A."/>
            <person name="Tasca T."/>
            <person name="Bogo M.R."/>
            <person name="de Souza W."/>
        </authorList>
    </citation>
    <scope>NUCLEOTIDE SEQUENCE [LARGE SCALE GENOMIC DNA]</scope>
    <source>
        <strain evidence="9">K</strain>
    </source>
</reference>
<dbReference type="RefSeq" id="XP_068361370.1">
    <property type="nucleotide sequence ID" value="XM_068503079.1"/>
</dbReference>
<dbReference type="GO" id="GO:0003677">
    <property type="term" value="F:DNA binding"/>
    <property type="evidence" value="ECO:0007669"/>
    <property type="project" value="UniProtKB-KW"/>
</dbReference>
<dbReference type="Gene3D" id="3.40.50.300">
    <property type="entry name" value="P-loop containing nucleotide triphosphate hydrolases"/>
    <property type="match status" value="1"/>
</dbReference>
<dbReference type="Proteomes" id="UP000179807">
    <property type="component" value="Unassembled WGS sequence"/>
</dbReference>
<evidence type="ECO:0000256" key="1">
    <source>
        <dbReference type="ARBA" id="ARBA00005446"/>
    </source>
</evidence>
<evidence type="ECO:0000256" key="6">
    <source>
        <dbReference type="ARBA" id="ARBA00034808"/>
    </source>
</evidence>
<evidence type="ECO:0000259" key="7">
    <source>
        <dbReference type="Pfam" id="PF00271"/>
    </source>
</evidence>
<dbReference type="EC" id="5.6.2.4" evidence="6"/>
<keyword evidence="3" id="KW-0413">Isomerase</keyword>
<dbReference type="PANTHER" id="PTHR13710">
    <property type="entry name" value="DNA HELICASE RECQ FAMILY MEMBER"/>
    <property type="match status" value="1"/>
</dbReference>
<dbReference type="GO" id="GO:0006260">
    <property type="term" value="P:DNA replication"/>
    <property type="evidence" value="ECO:0007669"/>
    <property type="project" value="InterPro"/>
</dbReference>
<feature type="domain" description="RQC" evidence="8">
    <location>
        <begin position="663"/>
        <end position="752"/>
    </location>
</feature>
<dbReference type="OrthoDB" id="10261556at2759"/>
<dbReference type="InterPro" id="IPR018982">
    <property type="entry name" value="RQC_domain"/>
</dbReference>
<dbReference type="EMBL" id="MLAK01000673">
    <property type="protein sequence ID" value="OHT08234.1"/>
    <property type="molecule type" value="Genomic_DNA"/>
</dbReference>
<dbReference type="SUPFAM" id="SSF52540">
    <property type="entry name" value="P-loop containing nucleoside triphosphate hydrolases"/>
    <property type="match status" value="1"/>
</dbReference>
<dbReference type="PANTHER" id="PTHR13710:SF153">
    <property type="entry name" value="RECQ-LIKE DNA HELICASE BLM"/>
    <property type="match status" value="1"/>
</dbReference>
<sequence>MEDFNFSTNFKTIKREILGKYHKMKYAGMVWSDLDSPIFINTNIFENEQEITKIFSSNYFKNQKSHKNVLEMFNYVSEPENEILLEESGDCINSPIFMSASDTNNNNDPTIISDFEITDSNDFSRSVNMTKKFNENASPLLEEVQNGKRIYCKTPKLVLENENEEETQNQNNFSTKTTLADLSSSEGEPNFLLSDFQSETTQTLSLDDQIMKIKVNYLMDNNDLTPYETKILINIIKNNENSLIIDPADTFYSSFLYLIPGILKNDTSLIITSDYETAKKHVKYLKSLNLNADGLFNENNIVTESGIILVKLLKSQINFLFIYSHLLQNDNRLTMMLHATHLKNPISRIFFVNYDFKLKNQSCVMNFNDFLQNMKSLFTIPNLISPTFIILKSNLSEHQQKIEIIEQISQQNIFFISPIIQNVYYEVINKKGLSENIKIIINWLELNKYEKCSGIVFCVSVSDSEALSSLLNENHINTAFLHSKMSLQMHKEVENNFLNGAIDILVVVYDLSFNIHRKVEFLILYSIPSSIEEFFKHTKRLKNNEFISHCLILFNEIDVVRLKRLIYLEQSVSQNTLKCSNKDLSFENDVKNMNDNHYTHEQFVDDNFGDLLIDEMADFCREKNECRRVLLVKKYQTYLNDETLKDCHTMCDNCVKKNSGLFKEIDGTGYAKSLVDLIRRVEKNDLSKKYLTIQSIVSIFTGKQNWITRKIKSDKIGCFGAVKELCGKEMVIKEIIKELLNRGILTIQTKFSTTGKIEFLCLSNHHSCQITTPIKVLDYTVDK</sequence>
<dbReference type="GeneID" id="94837783"/>
<gene>
    <name evidence="9" type="ORF">TRFO_23311</name>
</gene>
<evidence type="ECO:0000259" key="8">
    <source>
        <dbReference type="Pfam" id="PF09382"/>
    </source>
</evidence>
<dbReference type="GO" id="GO:0005737">
    <property type="term" value="C:cytoplasm"/>
    <property type="evidence" value="ECO:0007669"/>
    <property type="project" value="TreeGrafter"/>
</dbReference>
<keyword evidence="4" id="KW-0539">Nucleus</keyword>